<dbReference type="InterPro" id="IPR027417">
    <property type="entry name" value="P-loop_NTPase"/>
</dbReference>
<dbReference type="PANTHER" id="PTHR35807">
    <property type="entry name" value="TRANSCRIPTIONAL REGULATOR REDD-RELATED"/>
    <property type="match status" value="1"/>
</dbReference>
<evidence type="ECO:0000256" key="1">
    <source>
        <dbReference type="ARBA" id="ARBA00005820"/>
    </source>
</evidence>
<dbReference type="SUPFAM" id="SSF48452">
    <property type="entry name" value="TPR-like"/>
    <property type="match status" value="1"/>
</dbReference>
<dbReference type="PANTHER" id="PTHR35807:SF1">
    <property type="entry name" value="TRANSCRIPTIONAL REGULATOR REDD"/>
    <property type="match status" value="1"/>
</dbReference>
<evidence type="ECO:0000256" key="5">
    <source>
        <dbReference type="PROSITE-ProRule" id="PRU01091"/>
    </source>
</evidence>
<feature type="DNA-binding region" description="OmpR/PhoB-type" evidence="5">
    <location>
        <begin position="2"/>
        <end position="107"/>
    </location>
</feature>
<dbReference type="SUPFAM" id="SSF52540">
    <property type="entry name" value="P-loop containing nucleoside triphosphate hydrolases"/>
    <property type="match status" value="1"/>
</dbReference>
<dbReference type="STRING" id="1848.SAMN05443637_12661"/>
<dbReference type="Pfam" id="PF03704">
    <property type="entry name" value="BTAD"/>
    <property type="match status" value="1"/>
</dbReference>
<dbReference type="RefSeq" id="WP_073460136.1">
    <property type="nucleotide sequence ID" value="NZ_FRAP01000026.1"/>
</dbReference>
<evidence type="ECO:0000259" key="6">
    <source>
        <dbReference type="PROSITE" id="PS51755"/>
    </source>
</evidence>
<accession>A0A1M7A7N0</accession>
<dbReference type="InterPro" id="IPR001867">
    <property type="entry name" value="OmpR/PhoB-type_DNA-bd"/>
</dbReference>
<keyword evidence="8" id="KW-1185">Reference proteome</keyword>
<dbReference type="Gene3D" id="1.10.10.10">
    <property type="entry name" value="Winged helix-like DNA-binding domain superfamily/Winged helix DNA-binding domain"/>
    <property type="match status" value="1"/>
</dbReference>
<sequence>MPELGEIDRPVRLSVLGPLRVTVNGAPADVGGRRQRSVLTRLAVAGGAVVSAHALVEDLWPGDPPQRALAALQVQISHLRRVLEPDRRPRSPAAVLVSAAPGYALALDRVAVDSARFVGLVEQASGGEPQEAAALLTEALQLWSGPPFGEFTDDPWAAPEAARLTELRLVAVERLAEARLAVGAAHTAVPDLERLVHDHPFRESAVHLLAVALYRSGRQADALAVLARVRTRLADELGVDPGPQLRAAEREILAQADPGPVRPEVTAPPPRSVHRPVVEPLLGRDDELARVRAVAAAVAATATAWMVLVGGEPGAGKTVFVDAVRATLAAEGWTVALGRCPEVDGAPPGWAWREIATAFPAEDERLRPLLRPGGPAAAQETFWAAQALVERLRGVAAAGPLLLVLDDLHRADGESLQLLRSVITGLAQVPVLVVATVRPAEVGPDLDTALAALAGPITDRVELSGLAPAAVAALLDRHGAGRADPAVVALVGERTGGNPLFVRELARLIATDGAGTAAVAVPAGVRDVLRRRLDRLPANARAVLRRAAVLGRDVAVDALVALGEPDAEDAILDAVELGIVSGLLVDPGEDRVRFAHALVRDTLYGDVPPLRRRRMHAAALAALAAGAGADPAELAHHALAAGAAVPPAQALPPVVAAARAAVRSGAPREAAHLWEAAVRLAGPAGVEPDREMELRCAHVSALAHAGAVRAAMQARDAAIDRARGDAQLVAALTSFDAPAPWTIRVDARLVERRVALLQQQVRSCTDPRTRSRLLAMLVLETESAADDVAASAADEVMEVSAGLDPATRAIAFNARGFTVNGPDRRAELAAVGRELAELADLARLPGYRALAHHYEFMVAAEHLRFAEAQQHADAAVAVAPGGQLGFTLGWSAIYQALRALIEGDAEGAERLYTAVGERMTAAGEANGATAGLIGRIAARHARGRHGELADAVLSSPASAVPAFQDLVAAVLVAAGRTAEAARVWRPDLDPPRTYYWHLWMVARSEAAIGLGHRAVAAHCYTELMPWAATLAGVSSGSITFGPVAATLAELARFLGRPEAERTAHLRTALELARRVGQPDWIAAAEQASASGSTGARRAGPIEG</sequence>
<organism evidence="7 8">
    <name type="scientific">Pseudonocardia thermophila</name>
    <dbReference type="NCBI Taxonomy" id="1848"/>
    <lineage>
        <taxon>Bacteria</taxon>
        <taxon>Bacillati</taxon>
        <taxon>Actinomycetota</taxon>
        <taxon>Actinomycetes</taxon>
        <taxon>Pseudonocardiales</taxon>
        <taxon>Pseudonocardiaceae</taxon>
        <taxon>Pseudonocardia</taxon>
    </lineage>
</organism>
<dbReference type="SMART" id="SM00862">
    <property type="entry name" value="Trans_reg_C"/>
    <property type="match status" value="1"/>
</dbReference>
<dbReference type="Pfam" id="PF00486">
    <property type="entry name" value="Trans_reg_C"/>
    <property type="match status" value="1"/>
</dbReference>
<dbReference type="AlphaFoldDB" id="A0A1M7A7N0"/>
<dbReference type="SUPFAM" id="SSF46894">
    <property type="entry name" value="C-terminal effector domain of the bipartite response regulators"/>
    <property type="match status" value="1"/>
</dbReference>
<evidence type="ECO:0000256" key="4">
    <source>
        <dbReference type="ARBA" id="ARBA00023163"/>
    </source>
</evidence>
<dbReference type="CDD" id="cd15831">
    <property type="entry name" value="BTAD"/>
    <property type="match status" value="1"/>
</dbReference>
<dbReference type="Pfam" id="PF13191">
    <property type="entry name" value="AAA_16"/>
    <property type="match status" value="1"/>
</dbReference>
<proteinExistence type="inferred from homology"/>
<feature type="domain" description="OmpR/PhoB-type" evidence="6">
    <location>
        <begin position="2"/>
        <end position="107"/>
    </location>
</feature>
<dbReference type="InterPro" id="IPR005158">
    <property type="entry name" value="BTAD"/>
</dbReference>
<comment type="similarity">
    <text evidence="1">Belongs to the AfsR/DnrI/RedD regulatory family.</text>
</comment>
<dbReference type="PROSITE" id="PS51755">
    <property type="entry name" value="OMPR_PHOB"/>
    <property type="match status" value="1"/>
</dbReference>
<dbReference type="EMBL" id="FRAP01000026">
    <property type="protein sequence ID" value="SHL38658.1"/>
    <property type="molecule type" value="Genomic_DNA"/>
</dbReference>
<evidence type="ECO:0000313" key="7">
    <source>
        <dbReference type="EMBL" id="SHL38658.1"/>
    </source>
</evidence>
<gene>
    <name evidence="7" type="ORF">SAMN05443637_12661</name>
</gene>
<keyword evidence="4" id="KW-0804">Transcription</keyword>
<dbReference type="GO" id="GO:0003677">
    <property type="term" value="F:DNA binding"/>
    <property type="evidence" value="ECO:0007669"/>
    <property type="project" value="UniProtKB-UniRule"/>
</dbReference>
<dbReference type="InterPro" id="IPR041664">
    <property type="entry name" value="AAA_16"/>
</dbReference>
<dbReference type="Gene3D" id="1.25.40.10">
    <property type="entry name" value="Tetratricopeptide repeat domain"/>
    <property type="match status" value="1"/>
</dbReference>
<evidence type="ECO:0000256" key="3">
    <source>
        <dbReference type="ARBA" id="ARBA00023125"/>
    </source>
</evidence>
<evidence type="ECO:0000313" key="8">
    <source>
        <dbReference type="Proteomes" id="UP000184363"/>
    </source>
</evidence>
<keyword evidence="3 5" id="KW-0238">DNA-binding</keyword>
<dbReference type="Proteomes" id="UP000184363">
    <property type="component" value="Unassembled WGS sequence"/>
</dbReference>
<dbReference type="GO" id="GO:0000160">
    <property type="term" value="P:phosphorelay signal transduction system"/>
    <property type="evidence" value="ECO:0007669"/>
    <property type="project" value="InterPro"/>
</dbReference>
<name>A0A1M7A7N0_PSETH</name>
<dbReference type="SMART" id="SM01043">
    <property type="entry name" value="BTAD"/>
    <property type="match status" value="1"/>
</dbReference>
<reference evidence="7 8" key="1">
    <citation type="submission" date="2016-11" db="EMBL/GenBank/DDBJ databases">
        <authorList>
            <person name="Jaros S."/>
            <person name="Januszkiewicz K."/>
            <person name="Wedrychowicz H."/>
        </authorList>
    </citation>
    <scope>NUCLEOTIDE SEQUENCE [LARGE SCALE GENOMIC DNA]</scope>
    <source>
        <strain evidence="7 8">DSM 43832</strain>
    </source>
</reference>
<evidence type="ECO:0000256" key="2">
    <source>
        <dbReference type="ARBA" id="ARBA00023015"/>
    </source>
</evidence>
<dbReference type="InterPro" id="IPR016032">
    <property type="entry name" value="Sig_transdc_resp-reg_C-effctor"/>
</dbReference>
<protein>
    <submittedName>
        <fullName evidence="7">Transcriptional regulatory protein, C terminal</fullName>
    </submittedName>
</protein>
<keyword evidence="2" id="KW-0805">Transcription regulation</keyword>
<dbReference type="InterPro" id="IPR011990">
    <property type="entry name" value="TPR-like_helical_dom_sf"/>
</dbReference>
<dbReference type="GO" id="GO:0006355">
    <property type="term" value="P:regulation of DNA-templated transcription"/>
    <property type="evidence" value="ECO:0007669"/>
    <property type="project" value="InterPro"/>
</dbReference>
<dbReference type="InterPro" id="IPR036388">
    <property type="entry name" value="WH-like_DNA-bd_sf"/>
</dbReference>
<dbReference type="InterPro" id="IPR051677">
    <property type="entry name" value="AfsR-DnrI-RedD_regulator"/>
</dbReference>